<dbReference type="OrthoDB" id="9759185at2"/>
<comment type="subcellular location">
    <subcellularLocation>
        <location evidence="1">Cell membrane</location>
        <topology evidence="1">Multi-pass membrane protein</topology>
    </subcellularLocation>
</comment>
<keyword evidence="5 7" id="KW-1133">Transmembrane helix</keyword>
<organism evidence="8 9">
    <name type="scientific">Paracoccus limosus</name>
    <dbReference type="NCBI Taxonomy" id="913252"/>
    <lineage>
        <taxon>Bacteria</taxon>
        <taxon>Pseudomonadati</taxon>
        <taxon>Pseudomonadota</taxon>
        <taxon>Alphaproteobacteria</taxon>
        <taxon>Rhodobacterales</taxon>
        <taxon>Paracoccaceae</taxon>
        <taxon>Paracoccus</taxon>
    </lineage>
</organism>
<feature type="transmembrane region" description="Helical" evidence="7">
    <location>
        <begin position="205"/>
        <end position="226"/>
    </location>
</feature>
<feature type="transmembrane region" description="Helical" evidence="7">
    <location>
        <begin position="71"/>
        <end position="92"/>
    </location>
</feature>
<dbReference type="Proteomes" id="UP000442533">
    <property type="component" value="Unassembled WGS sequence"/>
</dbReference>
<feature type="transmembrane region" description="Helical" evidence="7">
    <location>
        <begin position="12"/>
        <end position="32"/>
    </location>
</feature>
<dbReference type="Gene3D" id="3.40.50.12790">
    <property type="entry name" value="FHIPEP family, domain 4"/>
    <property type="match status" value="1"/>
</dbReference>
<evidence type="ECO:0000256" key="1">
    <source>
        <dbReference type="ARBA" id="ARBA00004651"/>
    </source>
</evidence>
<evidence type="ECO:0000256" key="2">
    <source>
        <dbReference type="ARBA" id="ARBA00008835"/>
    </source>
</evidence>
<keyword evidence="9" id="KW-1185">Reference proteome</keyword>
<feature type="transmembrane region" description="Helical" evidence="7">
    <location>
        <begin position="284"/>
        <end position="300"/>
    </location>
</feature>
<evidence type="ECO:0000256" key="5">
    <source>
        <dbReference type="ARBA" id="ARBA00022989"/>
    </source>
</evidence>
<feature type="transmembrane region" description="Helical" evidence="7">
    <location>
        <begin position="38"/>
        <end position="59"/>
    </location>
</feature>
<evidence type="ECO:0000313" key="9">
    <source>
        <dbReference type="Proteomes" id="UP000442533"/>
    </source>
</evidence>
<dbReference type="InterPro" id="IPR042194">
    <property type="entry name" value="FHIPEP_1"/>
</dbReference>
<dbReference type="PANTHER" id="PTHR30161">
    <property type="entry name" value="FLAGELLAR EXPORT PROTEIN, MEMBRANE FLHA SUBUNIT-RELATED"/>
    <property type="match status" value="1"/>
</dbReference>
<feature type="transmembrane region" description="Helical" evidence="7">
    <location>
        <begin position="246"/>
        <end position="263"/>
    </location>
</feature>
<reference evidence="8 9" key="1">
    <citation type="submission" date="2019-11" db="EMBL/GenBank/DDBJ databases">
        <authorList>
            <person name="Dong K."/>
        </authorList>
    </citation>
    <scope>NUCLEOTIDE SEQUENCE [LARGE SCALE GENOMIC DNA]</scope>
    <source>
        <strain evidence="8 9">JCM 17370</strain>
    </source>
</reference>
<evidence type="ECO:0000256" key="3">
    <source>
        <dbReference type="ARBA" id="ARBA00022475"/>
    </source>
</evidence>
<keyword evidence="8" id="KW-0282">Flagellum</keyword>
<dbReference type="PANTHER" id="PTHR30161:SF1">
    <property type="entry name" value="FLAGELLAR BIOSYNTHESIS PROTEIN FLHA-RELATED"/>
    <property type="match status" value="1"/>
</dbReference>
<dbReference type="InterPro" id="IPR001712">
    <property type="entry name" value="T3SS_FHIPEP"/>
</dbReference>
<dbReference type="PRINTS" id="PR00949">
    <property type="entry name" value="TYPE3IMAPROT"/>
</dbReference>
<keyword evidence="8" id="KW-0966">Cell projection</keyword>
<accession>A0A844H8U1</accession>
<keyword evidence="4 7" id="KW-0812">Transmembrane</keyword>
<sequence>MSLAERLPARSLPVRPLVITGALVIIVLSMVLPIPAGLLDVGIALSIATATLILVMASLVEKPTDFQAFPILLLVSLLIRLSLNVSSTRLILTHGQNGPTAAGHVINGFAEFVAGGSLLVGLTVFGVISVVNFMVITKGSGRMAEVSARFALDSLPGKQLAIDGDLNSGAIDHEEAKRRRIQEQREISFFGSLDGASKFVKGDAIAGLIITLINLFVGLAAGVMVHAMPVTEALDTYSRLTIGDGLVTQIPALITSMAAALLLSRGGATDTTADLLSRQLTSNWQVPAVVSGGMVLVSLIPGMPPLVFLGLAAGLAAMAWRLRQRELTATPDDAPSPDQPAPAPAQARIGDVLDTEEISVEIGPGLIVSALDQGRGLGQRITNLRLHVARSYGLILPDVRITDGTAFDDGEYVIRLQGVMRGRGRLHPQLVLALGPEAILQDLPGEEVREPVYGSPAKWISPDRQEDAAVAGATVVIPMEVLSTHLMEVVKSNLPALLTLSSMQRMIRELCNVSDEHRAKLNQRFFDGMVPEKVAPEMLLSVLRAMLEERLSIRNLMLITDAVHESRNAPSPELVYEQVRRRLRGQITEQFTGADGHLDILQLHPQWEAEITRAEAEAGRTGSAPVPQLQQRLAEAVRKVLAVQPPATEPVLAVPDHRRRLIRLMLASSGLALSVMGLDEIDPAAKVRALGTVAP</sequence>
<name>A0A844H8U1_9RHOB</name>
<dbReference type="Pfam" id="PF00771">
    <property type="entry name" value="FHIPEP"/>
    <property type="match status" value="1"/>
</dbReference>
<evidence type="ECO:0000256" key="6">
    <source>
        <dbReference type="ARBA" id="ARBA00023136"/>
    </source>
</evidence>
<evidence type="ECO:0000256" key="4">
    <source>
        <dbReference type="ARBA" id="ARBA00022692"/>
    </source>
</evidence>
<dbReference type="GO" id="GO:0009306">
    <property type="term" value="P:protein secretion"/>
    <property type="evidence" value="ECO:0007669"/>
    <property type="project" value="InterPro"/>
</dbReference>
<dbReference type="Gene3D" id="1.10.8.540">
    <property type="entry name" value="FHIPEP family, domain 3"/>
    <property type="match status" value="1"/>
</dbReference>
<evidence type="ECO:0000313" key="8">
    <source>
        <dbReference type="EMBL" id="MTH36555.1"/>
    </source>
</evidence>
<keyword evidence="8" id="KW-0969">Cilium</keyword>
<dbReference type="GO" id="GO:0005886">
    <property type="term" value="C:plasma membrane"/>
    <property type="evidence" value="ECO:0007669"/>
    <property type="project" value="UniProtKB-SubCell"/>
</dbReference>
<dbReference type="EMBL" id="WMIF01000046">
    <property type="protein sequence ID" value="MTH36555.1"/>
    <property type="molecule type" value="Genomic_DNA"/>
</dbReference>
<dbReference type="InterPro" id="IPR042196">
    <property type="entry name" value="FHIPEP_4"/>
</dbReference>
<feature type="transmembrane region" description="Helical" evidence="7">
    <location>
        <begin position="112"/>
        <end position="135"/>
    </location>
</feature>
<dbReference type="Gene3D" id="3.40.30.60">
    <property type="entry name" value="FHIPEP family, domain 1"/>
    <property type="match status" value="1"/>
</dbReference>
<dbReference type="RefSeq" id="WP_155066062.1">
    <property type="nucleotide sequence ID" value="NZ_WMIF01000046.1"/>
</dbReference>
<gene>
    <name evidence="8" type="primary">flhA</name>
    <name evidence="8" type="ORF">GL279_18370</name>
</gene>
<protein>
    <submittedName>
        <fullName evidence="8">Flagellar type III secretion system protein FlhA</fullName>
    </submittedName>
</protein>
<proteinExistence type="inferred from homology"/>
<keyword evidence="6 7" id="KW-0472">Membrane</keyword>
<dbReference type="GO" id="GO:0044780">
    <property type="term" value="P:bacterial-type flagellum assembly"/>
    <property type="evidence" value="ECO:0007669"/>
    <property type="project" value="TreeGrafter"/>
</dbReference>
<comment type="similarity">
    <text evidence="2">Belongs to the FHIPEP (flagella/HR/invasion proteins export pore) family.</text>
</comment>
<evidence type="ECO:0000256" key="7">
    <source>
        <dbReference type="SAM" id="Phobius"/>
    </source>
</evidence>
<comment type="caution">
    <text evidence="8">The sequence shown here is derived from an EMBL/GenBank/DDBJ whole genome shotgun (WGS) entry which is preliminary data.</text>
</comment>
<dbReference type="InterPro" id="IPR042193">
    <property type="entry name" value="FHIPEP_3"/>
</dbReference>
<dbReference type="PIRSF" id="PIRSF005419">
    <property type="entry name" value="FlhA"/>
    <property type="match status" value="1"/>
</dbReference>
<dbReference type="AlphaFoldDB" id="A0A844H8U1"/>
<keyword evidence="3" id="KW-1003">Cell membrane</keyword>